<evidence type="ECO:0000256" key="1">
    <source>
        <dbReference type="SAM" id="MobiDB-lite"/>
    </source>
</evidence>
<protein>
    <submittedName>
        <fullName evidence="2">Uncharacterized protein</fullName>
    </submittedName>
</protein>
<dbReference type="Proteomes" id="UP000604825">
    <property type="component" value="Unassembled WGS sequence"/>
</dbReference>
<proteinExistence type="predicted"/>
<reference evidence="2" key="1">
    <citation type="submission" date="2020-10" db="EMBL/GenBank/DDBJ databases">
        <authorList>
            <person name="Han B."/>
            <person name="Lu T."/>
            <person name="Zhao Q."/>
            <person name="Huang X."/>
            <person name="Zhao Y."/>
        </authorList>
    </citation>
    <scope>NUCLEOTIDE SEQUENCE</scope>
</reference>
<accession>A0A811NXR7</accession>
<dbReference type="EMBL" id="CAJGYO010000005">
    <property type="protein sequence ID" value="CAD6229890.1"/>
    <property type="molecule type" value="Genomic_DNA"/>
</dbReference>
<evidence type="ECO:0000313" key="2">
    <source>
        <dbReference type="EMBL" id="CAD6229890.1"/>
    </source>
</evidence>
<organism evidence="2 3">
    <name type="scientific">Miscanthus lutarioriparius</name>
    <dbReference type="NCBI Taxonomy" id="422564"/>
    <lineage>
        <taxon>Eukaryota</taxon>
        <taxon>Viridiplantae</taxon>
        <taxon>Streptophyta</taxon>
        <taxon>Embryophyta</taxon>
        <taxon>Tracheophyta</taxon>
        <taxon>Spermatophyta</taxon>
        <taxon>Magnoliopsida</taxon>
        <taxon>Liliopsida</taxon>
        <taxon>Poales</taxon>
        <taxon>Poaceae</taxon>
        <taxon>PACMAD clade</taxon>
        <taxon>Panicoideae</taxon>
        <taxon>Andropogonodae</taxon>
        <taxon>Andropogoneae</taxon>
        <taxon>Saccharinae</taxon>
        <taxon>Miscanthus</taxon>
    </lineage>
</organism>
<gene>
    <name evidence="2" type="ORF">NCGR_LOCUS20375</name>
</gene>
<comment type="caution">
    <text evidence="2">The sequence shown here is derived from an EMBL/GenBank/DDBJ whole genome shotgun (WGS) entry which is preliminary data.</text>
</comment>
<sequence>MGGHELRRVVRCEERVSCYSARRWPRARLTASAGSSGVGGAAAADHDRSYTEAVQAGCARAHTDATGQAGCTRACADQPAGAGRRALKAVAEAAAKAAAAGEKRKTYIVQMAKSAMPAKYADYAEWYDASLRSMSCSSPVSGSAAKMPSNRRPEFFGIAGAPRGRRRPSPGGRGVELPAPRVRRTGSTR</sequence>
<keyword evidence="3" id="KW-1185">Reference proteome</keyword>
<feature type="region of interest" description="Disordered" evidence="1">
    <location>
        <begin position="138"/>
        <end position="189"/>
    </location>
</feature>
<dbReference type="AlphaFoldDB" id="A0A811NXR7"/>
<name>A0A811NXR7_9POAL</name>
<evidence type="ECO:0000313" key="3">
    <source>
        <dbReference type="Proteomes" id="UP000604825"/>
    </source>
</evidence>